<keyword evidence="1" id="KW-0732">Signal</keyword>
<dbReference type="InterPro" id="IPR041183">
    <property type="entry name" value="Cyclophilin-like"/>
</dbReference>
<dbReference type="Gene3D" id="2.40.100.20">
    <property type="match status" value="1"/>
</dbReference>
<dbReference type="Gene3D" id="3.40.50.360">
    <property type="match status" value="1"/>
</dbReference>
<dbReference type="GO" id="GO:0010181">
    <property type="term" value="F:FMN binding"/>
    <property type="evidence" value="ECO:0007669"/>
    <property type="project" value="InterPro"/>
</dbReference>
<dbReference type="AlphaFoldDB" id="A0A0J9BXI8"/>
<dbReference type="RefSeq" id="WP_156200131.1">
    <property type="nucleotide sequence ID" value="NZ_KQ235880.1"/>
</dbReference>
<evidence type="ECO:0000313" key="3">
    <source>
        <dbReference type="EMBL" id="KMW16934.1"/>
    </source>
</evidence>
<dbReference type="InterPro" id="IPR008254">
    <property type="entry name" value="Flavodoxin/NO_synth"/>
</dbReference>
<proteinExistence type="predicted"/>
<dbReference type="EMBL" id="ADLK01000028">
    <property type="protein sequence ID" value="KMW16934.1"/>
    <property type="molecule type" value="Genomic_DNA"/>
</dbReference>
<dbReference type="GO" id="GO:0016651">
    <property type="term" value="F:oxidoreductase activity, acting on NAD(P)H"/>
    <property type="evidence" value="ECO:0007669"/>
    <property type="project" value="UniProtKB-ARBA"/>
</dbReference>
<dbReference type="InterPro" id="IPR029000">
    <property type="entry name" value="Cyclophilin-like_dom_sf"/>
</dbReference>
<dbReference type="PROSITE" id="PS51257">
    <property type="entry name" value="PROKAR_LIPOPROTEIN"/>
    <property type="match status" value="1"/>
</dbReference>
<dbReference type="Proteomes" id="UP000037392">
    <property type="component" value="Unassembled WGS sequence"/>
</dbReference>
<dbReference type="GeneID" id="93162491"/>
<evidence type="ECO:0000313" key="4">
    <source>
        <dbReference type="Proteomes" id="UP000037392"/>
    </source>
</evidence>
<organism evidence="3 4">
    <name type="scientific">[Clostridium] citroniae WAL-19142</name>
    <dbReference type="NCBI Taxonomy" id="742734"/>
    <lineage>
        <taxon>Bacteria</taxon>
        <taxon>Bacillati</taxon>
        <taxon>Bacillota</taxon>
        <taxon>Clostridia</taxon>
        <taxon>Lachnospirales</taxon>
        <taxon>Lachnospiraceae</taxon>
        <taxon>Enterocloster</taxon>
    </lineage>
</organism>
<dbReference type="SUPFAM" id="SSF50891">
    <property type="entry name" value="Cyclophilin-like"/>
    <property type="match status" value="1"/>
</dbReference>
<evidence type="ECO:0000256" key="1">
    <source>
        <dbReference type="SAM" id="SignalP"/>
    </source>
</evidence>
<dbReference type="PATRIC" id="fig|742734.4.peg.3849"/>
<feature type="signal peptide" evidence="1">
    <location>
        <begin position="1"/>
        <end position="21"/>
    </location>
</feature>
<name>A0A0J9BXI8_9FIRM</name>
<dbReference type="OrthoDB" id="9806505at2"/>
<dbReference type="InterPro" id="IPR029039">
    <property type="entry name" value="Flavoprotein-like_sf"/>
</dbReference>
<dbReference type="SUPFAM" id="SSF52218">
    <property type="entry name" value="Flavoproteins"/>
    <property type="match status" value="1"/>
</dbReference>
<comment type="caution">
    <text evidence="3">The sequence shown here is derived from an EMBL/GenBank/DDBJ whole genome shotgun (WGS) entry which is preliminary data.</text>
</comment>
<evidence type="ECO:0000259" key="2">
    <source>
        <dbReference type="PROSITE" id="PS50902"/>
    </source>
</evidence>
<dbReference type="Pfam" id="PF12682">
    <property type="entry name" value="Flavodoxin_4"/>
    <property type="match status" value="1"/>
</dbReference>
<reference evidence="3 4" key="1">
    <citation type="submission" date="2011-04" db="EMBL/GenBank/DDBJ databases">
        <title>The Genome Sequence of Clostridium citroniae WAL-19142.</title>
        <authorList>
            <consortium name="The Broad Institute Genome Sequencing Platform"/>
            <person name="Earl A."/>
            <person name="Ward D."/>
            <person name="Feldgarden M."/>
            <person name="Gevers D."/>
            <person name="Warren Y.A."/>
            <person name="Tyrrell K.L."/>
            <person name="Citron D.M."/>
            <person name="Goldstein E.J."/>
            <person name="Daigneault M."/>
            <person name="Allen-Vercoe E."/>
            <person name="Young S.K."/>
            <person name="Zeng Q."/>
            <person name="Gargeya S."/>
            <person name="Fitzgerald M."/>
            <person name="Haas B."/>
            <person name="Abouelleil A."/>
            <person name="Alvarado L."/>
            <person name="Arachchi H.M."/>
            <person name="Berlin A."/>
            <person name="Brown A."/>
            <person name="Chapman S.B."/>
            <person name="Chen Z."/>
            <person name="Dunbar C."/>
            <person name="Freedman E."/>
            <person name="Gearin G."/>
            <person name="Gellesch M."/>
            <person name="Goldberg J."/>
            <person name="Griggs A."/>
            <person name="Gujja S."/>
            <person name="Heilman E.R."/>
            <person name="Heiman D."/>
            <person name="Howarth C."/>
            <person name="Larson L."/>
            <person name="Lui A."/>
            <person name="MacDonald P.J."/>
            <person name="Mehta T."/>
            <person name="Montmayeur A."/>
            <person name="Murphy C."/>
            <person name="Neiman D."/>
            <person name="Pearson M."/>
            <person name="Priest M."/>
            <person name="Roberts A."/>
            <person name="Saif S."/>
            <person name="Shea T."/>
            <person name="Shenoy N."/>
            <person name="Sisk P."/>
            <person name="Stolte C."/>
            <person name="Sykes S."/>
            <person name="White J."/>
            <person name="Yandava C."/>
            <person name="Wortman J."/>
            <person name="Nusbaum C."/>
            <person name="Birren B."/>
        </authorList>
    </citation>
    <scope>NUCLEOTIDE SEQUENCE [LARGE SCALE GENOMIC DNA]</scope>
    <source>
        <strain evidence="3 4">WAL-19142</strain>
    </source>
</reference>
<dbReference type="PANTHER" id="PTHR39201">
    <property type="entry name" value="EXPORTED PROTEIN-RELATED"/>
    <property type="match status" value="1"/>
</dbReference>
<accession>A0A0J9BXI8</accession>
<dbReference type="PROSITE" id="PS50902">
    <property type="entry name" value="FLAVODOXIN_LIKE"/>
    <property type="match status" value="1"/>
</dbReference>
<feature type="domain" description="Flavodoxin-like" evidence="2">
    <location>
        <begin position="99"/>
        <end position="252"/>
    </location>
</feature>
<dbReference type="Pfam" id="PF18050">
    <property type="entry name" value="Cyclophil_like2"/>
    <property type="match status" value="1"/>
</dbReference>
<protein>
    <recommendedName>
        <fullName evidence="2">Flavodoxin-like domain-containing protein</fullName>
    </recommendedName>
</protein>
<feature type="chain" id="PRO_5039351868" description="Flavodoxin-like domain-containing protein" evidence="1">
    <location>
        <begin position="22"/>
        <end position="386"/>
    </location>
</feature>
<dbReference type="PANTHER" id="PTHR39201:SF1">
    <property type="entry name" value="FLAVODOXIN-LIKE DOMAIN-CONTAINING PROTEIN"/>
    <property type="match status" value="1"/>
</dbReference>
<gene>
    <name evidence="3" type="ORF">HMPREF9470_03587</name>
</gene>
<sequence>MITGKNICVMLAMGIIITATACSSISQAETAVETERALGENEANGAVTGSNGIQTAIATADMEEAALETQESRVLITYFSRWGNTKYEDDVDATSSASIVVDENDLYGTTEYAAGIIQELTGGELHLIQTETPYSTDFDEVVTKNHEEMRQGTLPALMNSSLDMSDYDVVFVGYPVWATDVPQAVRAFLQGYDLTGKTVVPFCTHDGYGAGSSCSTIASLCPGAEVAAGLAVEAKDVPSARDTVKQWVEGLGISFAEGGKISAPNGEMAVRITIGDRILDGVLYNNTQSQQFIAMLPQTITMSGYGGREYYGVLDGEIQTQGNGQYFFEDGHITYCPANNTAAIFYAQTSRPDLTMEVFPMGKVTSDLAVFDELPESVEITFSLAE</sequence>